<comment type="catalytic activity">
    <reaction evidence="1">
        <text>ATP + protein L-histidine = ADP + protein N-phospho-L-histidine.</text>
        <dbReference type="EC" id="2.7.13.3"/>
    </reaction>
</comment>
<feature type="compositionally biased region" description="Polar residues" evidence="6">
    <location>
        <begin position="528"/>
        <end position="544"/>
    </location>
</feature>
<evidence type="ECO:0000256" key="2">
    <source>
        <dbReference type="ARBA" id="ARBA00012438"/>
    </source>
</evidence>
<dbReference type="Gene3D" id="1.10.287.130">
    <property type="match status" value="1"/>
</dbReference>
<feature type="compositionally biased region" description="Polar residues" evidence="6">
    <location>
        <begin position="506"/>
        <end position="516"/>
    </location>
</feature>
<dbReference type="GO" id="GO:0000155">
    <property type="term" value="F:phosphorelay sensor kinase activity"/>
    <property type="evidence" value="ECO:0007669"/>
    <property type="project" value="InterPro"/>
</dbReference>
<feature type="region of interest" description="Disordered" evidence="6">
    <location>
        <begin position="18"/>
        <end position="83"/>
    </location>
</feature>
<dbReference type="EMBL" id="RRYP01000764">
    <property type="protein sequence ID" value="TNV86884.1"/>
    <property type="molecule type" value="Genomic_DNA"/>
</dbReference>
<keyword evidence="7" id="KW-0472">Membrane</keyword>
<dbReference type="InterPro" id="IPR003661">
    <property type="entry name" value="HisK_dim/P_dom"/>
</dbReference>
<feature type="region of interest" description="Disordered" evidence="6">
    <location>
        <begin position="501"/>
        <end position="549"/>
    </location>
</feature>
<dbReference type="GO" id="GO:0005886">
    <property type="term" value="C:plasma membrane"/>
    <property type="evidence" value="ECO:0007669"/>
    <property type="project" value="TreeGrafter"/>
</dbReference>
<keyword evidence="3" id="KW-0597">Phosphoprotein</keyword>
<evidence type="ECO:0000256" key="5">
    <source>
        <dbReference type="ARBA" id="ARBA00022777"/>
    </source>
</evidence>
<keyword evidence="7" id="KW-1133">Transmembrane helix</keyword>
<organism evidence="9 10">
    <name type="scientific">Halteria grandinella</name>
    <dbReference type="NCBI Taxonomy" id="5974"/>
    <lineage>
        <taxon>Eukaryota</taxon>
        <taxon>Sar</taxon>
        <taxon>Alveolata</taxon>
        <taxon>Ciliophora</taxon>
        <taxon>Intramacronucleata</taxon>
        <taxon>Spirotrichea</taxon>
        <taxon>Stichotrichia</taxon>
        <taxon>Sporadotrichida</taxon>
        <taxon>Halteriidae</taxon>
        <taxon>Halteria</taxon>
    </lineage>
</organism>
<dbReference type="EC" id="2.7.13.3" evidence="2"/>
<feature type="region of interest" description="Disordered" evidence="6">
    <location>
        <begin position="643"/>
        <end position="671"/>
    </location>
</feature>
<dbReference type="PROSITE" id="PS50109">
    <property type="entry name" value="HIS_KIN"/>
    <property type="match status" value="1"/>
</dbReference>
<feature type="transmembrane region" description="Helical" evidence="7">
    <location>
        <begin position="337"/>
        <end position="364"/>
    </location>
</feature>
<feature type="transmembrane region" description="Helical" evidence="7">
    <location>
        <begin position="275"/>
        <end position="293"/>
    </location>
</feature>
<dbReference type="InterPro" id="IPR003594">
    <property type="entry name" value="HATPase_dom"/>
</dbReference>
<evidence type="ECO:0000256" key="1">
    <source>
        <dbReference type="ARBA" id="ARBA00000085"/>
    </source>
</evidence>
<dbReference type="CDD" id="cd00082">
    <property type="entry name" value="HisKA"/>
    <property type="match status" value="1"/>
</dbReference>
<keyword evidence="7" id="KW-0812">Transmembrane</keyword>
<dbReference type="Gene3D" id="3.30.565.10">
    <property type="entry name" value="Histidine kinase-like ATPase, C-terminal domain"/>
    <property type="match status" value="1"/>
</dbReference>
<protein>
    <recommendedName>
        <fullName evidence="2">histidine kinase</fullName>
        <ecNumber evidence="2">2.7.13.3</ecNumber>
    </recommendedName>
</protein>
<evidence type="ECO:0000259" key="8">
    <source>
        <dbReference type="PROSITE" id="PS50109"/>
    </source>
</evidence>
<feature type="compositionally biased region" description="Low complexity" evidence="6">
    <location>
        <begin position="654"/>
        <end position="669"/>
    </location>
</feature>
<dbReference type="InterPro" id="IPR004358">
    <property type="entry name" value="Sig_transdc_His_kin-like_C"/>
</dbReference>
<dbReference type="OrthoDB" id="60033at2759"/>
<dbReference type="PANTHER" id="PTHR43047:SF72">
    <property type="entry name" value="OSMOSENSING HISTIDINE PROTEIN KINASE SLN1"/>
    <property type="match status" value="1"/>
</dbReference>
<feature type="compositionally biased region" description="Polar residues" evidence="6">
    <location>
        <begin position="643"/>
        <end position="653"/>
    </location>
</feature>
<evidence type="ECO:0000256" key="3">
    <source>
        <dbReference type="ARBA" id="ARBA00022553"/>
    </source>
</evidence>
<evidence type="ECO:0000256" key="6">
    <source>
        <dbReference type="SAM" id="MobiDB-lite"/>
    </source>
</evidence>
<dbReference type="InterPro" id="IPR036890">
    <property type="entry name" value="HATPase_C_sf"/>
</dbReference>
<name>A0A8J8T955_HALGN</name>
<evidence type="ECO:0000256" key="4">
    <source>
        <dbReference type="ARBA" id="ARBA00022679"/>
    </source>
</evidence>
<sequence>MQQDLNFSSLQNQVSLSLIKQPSERETSKHRLSHFAKAAKRRTLRTHETPQVLFEEDGESGEKSEEIANQRENQFAQSKKAVPYQVEDKTPEFRADGFFRQSNAPQYQAKRILVAPEDEPEVELKCETESVIGNSFSIADKHIKAPNEYQYHSRAMPEKRQITLPKMPPSQVTKNIIPDDQEETSPAEQGIPGIEHLQIHFESLFLQSRYTGKFMNQEIEKDYQVHFHKDFREIAQITVWGALLFDIALIAWYVYRGGLKGENEEIVKYGDSNNSTPYYSASITATSIVIMLVHKVFANRYKAAALLFSNLQTAVVFICHTEAYIQSFKQLSQSSSLPLIMALICGLSTISYDQVWLLITYLLLAVYQILRLKEVTVYADLIIQKVNEDTTLIPNNETYMITEEPSQNSCSQVMNDVFHSLTRDAFNFNISLAIAFIFLSLFARAYSQRERARFVQKKQQLQLLQMFGGLVAKHHDGILITAGEKIIMHNGRVSEIFAHQPIPDKGQSNGGIQKSQISKEDNNHKASIKNQPAQNQRQDQSGQLNRRKLESDKWGVVGEVVRRMFRKKGTQQQVVQEDKVSNTIIERLRATQIEQEEAEELEGQASQYISTQRKGTNSMGRDYGQSGMLLDEIIQHKPLTQNSFNLQPQQDHGSSSNEHTSSHNNPSNEYSYPLMYQKQQRGQFGEEGAASAYSLQLRQYRDIDQSFNSNGLFNSSCNAFEEYQKKSYQAGESQNQQAKNTCHVSIWDYILRRQSEQKDNQNDCSQAAQNNQAEEIQADQTYGHIFEDQIEESINPSLLLRRMDSKFRVPPPSSQLSMLSQRDGHYFRVPLPHKAIDSSPNKRDQEQDSQEGKRVQVFTQTITMGSKNVVITTIRDMSSLLELEKQKNITKTQTLAFASAAHEFRNPLNAIVASLELLNPLIDHKKGSQYYSIAKSCSNLMLFLVRDILDFAQIESRSLILSVEATSMSSLVNECVEALSFKAQEKGLQLSSNTKVQPFDQLNSLVPHNEMDVLTDSNRVKQILINLLSNAIKYTEHGFVRIEVTRPGGGSSTPKKQSHGQRLLAKHQQIRRQSFQIDQEREPSKNMLKIAVEDTGVGMSVSQMEKLFTPYTKIMSNRKLNKEGVGLGLAVSRNIARALGGDILVESKVGKGSRFTLTIPYAPVPSQTMKMCSYSVNDPSNSPVNEGSSKGGGKKIQTTFGRQFAQFKQEKRFASSLTVSPEMTC</sequence>
<dbReference type="SMART" id="SM00388">
    <property type="entry name" value="HisKA"/>
    <property type="match status" value="1"/>
</dbReference>
<feature type="compositionally biased region" description="Basic and acidic residues" evidence="6">
    <location>
        <begin position="834"/>
        <end position="853"/>
    </location>
</feature>
<dbReference type="SUPFAM" id="SSF55874">
    <property type="entry name" value="ATPase domain of HSP90 chaperone/DNA topoisomerase II/histidine kinase"/>
    <property type="match status" value="1"/>
</dbReference>
<reference evidence="9" key="1">
    <citation type="submission" date="2019-06" db="EMBL/GenBank/DDBJ databases">
        <authorList>
            <person name="Zheng W."/>
        </authorList>
    </citation>
    <scope>NUCLEOTIDE SEQUENCE</scope>
    <source>
        <strain evidence="9">QDHG01</strain>
    </source>
</reference>
<dbReference type="AlphaFoldDB" id="A0A8J8T955"/>
<dbReference type="Proteomes" id="UP000785679">
    <property type="component" value="Unassembled WGS sequence"/>
</dbReference>
<dbReference type="Pfam" id="PF02518">
    <property type="entry name" value="HATPase_c"/>
    <property type="match status" value="1"/>
</dbReference>
<keyword evidence="4" id="KW-0808">Transferase</keyword>
<dbReference type="SUPFAM" id="SSF47384">
    <property type="entry name" value="Homodimeric domain of signal transducing histidine kinase"/>
    <property type="match status" value="1"/>
</dbReference>
<evidence type="ECO:0000313" key="9">
    <source>
        <dbReference type="EMBL" id="TNV86884.1"/>
    </source>
</evidence>
<feature type="transmembrane region" description="Helical" evidence="7">
    <location>
        <begin position="237"/>
        <end position="255"/>
    </location>
</feature>
<gene>
    <name evidence="9" type="ORF">FGO68_gene8607</name>
</gene>
<accession>A0A8J8T955</accession>
<dbReference type="GO" id="GO:0009927">
    <property type="term" value="F:histidine phosphotransfer kinase activity"/>
    <property type="evidence" value="ECO:0007669"/>
    <property type="project" value="TreeGrafter"/>
</dbReference>
<feature type="transmembrane region" description="Helical" evidence="7">
    <location>
        <begin position="426"/>
        <end position="446"/>
    </location>
</feature>
<feature type="domain" description="Histidine kinase" evidence="8">
    <location>
        <begin position="899"/>
        <end position="1163"/>
    </location>
</feature>
<keyword evidence="10" id="KW-1185">Reference proteome</keyword>
<dbReference type="SMART" id="SM00387">
    <property type="entry name" value="HATPase_c"/>
    <property type="match status" value="1"/>
</dbReference>
<dbReference type="Pfam" id="PF00512">
    <property type="entry name" value="HisKA"/>
    <property type="match status" value="1"/>
</dbReference>
<dbReference type="PANTHER" id="PTHR43047">
    <property type="entry name" value="TWO-COMPONENT HISTIDINE PROTEIN KINASE"/>
    <property type="match status" value="1"/>
</dbReference>
<feature type="compositionally biased region" description="Basic residues" evidence="6">
    <location>
        <begin position="30"/>
        <end position="44"/>
    </location>
</feature>
<feature type="compositionally biased region" description="Basic and acidic residues" evidence="6">
    <location>
        <begin position="60"/>
        <end position="69"/>
    </location>
</feature>
<evidence type="ECO:0000313" key="10">
    <source>
        <dbReference type="Proteomes" id="UP000785679"/>
    </source>
</evidence>
<comment type="caution">
    <text evidence="9">The sequence shown here is derived from an EMBL/GenBank/DDBJ whole genome shotgun (WGS) entry which is preliminary data.</text>
</comment>
<feature type="transmembrane region" description="Helical" evidence="7">
    <location>
        <begin position="305"/>
        <end position="325"/>
    </location>
</feature>
<dbReference type="PRINTS" id="PR00344">
    <property type="entry name" value="BCTRLSENSOR"/>
</dbReference>
<keyword evidence="5" id="KW-0418">Kinase</keyword>
<dbReference type="InterPro" id="IPR005467">
    <property type="entry name" value="His_kinase_dom"/>
</dbReference>
<evidence type="ECO:0000256" key="7">
    <source>
        <dbReference type="SAM" id="Phobius"/>
    </source>
</evidence>
<proteinExistence type="predicted"/>
<dbReference type="InterPro" id="IPR036097">
    <property type="entry name" value="HisK_dim/P_sf"/>
</dbReference>
<feature type="region of interest" description="Disordered" evidence="6">
    <location>
        <begin position="832"/>
        <end position="853"/>
    </location>
</feature>